<comment type="caution">
    <text evidence="5">The sequence shown here is derived from an EMBL/GenBank/DDBJ whole genome shotgun (WGS) entry which is preliminary data.</text>
</comment>
<accession>A0A1B7NY55</accession>
<keyword evidence="3" id="KW-0539">Nucleus</keyword>
<name>A0A1B7NY55_9EURO</name>
<evidence type="ECO:0000256" key="3">
    <source>
        <dbReference type="ARBA" id="ARBA00023242"/>
    </source>
</evidence>
<comment type="similarity">
    <text evidence="2">Belongs to the TLS1 family.</text>
</comment>
<evidence type="ECO:0008006" key="7">
    <source>
        <dbReference type="Google" id="ProtNLM"/>
    </source>
</evidence>
<dbReference type="OrthoDB" id="5627at2759"/>
<sequence>MSTMETDEPLFRPVKRRKFLRKRPETASDESQPPQPSPAPEASTDRSSAGQDGTVSETHPNDSEEMDPGITDIFRLRKALKPRRGGVEFTASPKPASDEHDNSQLEVGSVAQDPDNMVIRAISDRFVAHTGQKVDVDKHMMAYIESEMAKRHQQDKNKNATADNGQHGSEITVRGPNSDLVLPQRQPAAIGKLHEIDLGPDSKLRNIERTEAATRRLAGDQVPDEEEDKDATSKKARPGAKDSKTWRGRKRRNSEDIMRDKLVEEVLRESKLDVYDEPEGVGQQNDDQAADDRIAEQFRRDFLDAIYARRRGARTKTSKTTKPDVPRGPKLGGSRSARAAMREQAAAQKR</sequence>
<proteinExistence type="inferred from homology"/>
<evidence type="ECO:0000313" key="5">
    <source>
        <dbReference type="EMBL" id="OAX81701.1"/>
    </source>
</evidence>
<feature type="compositionally biased region" description="Basic and acidic residues" evidence="4">
    <location>
        <begin position="253"/>
        <end position="274"/>
    </location>
</feature>
<dbReference type="EMBL" id="LGUA01000425">
    <property type="protein sequence ID" value="OAX81701.1"/>
    <property type="molecule type" value="Genomic_DNA"/>
</dbReference>
<gene>
    <name evidence="5" type="ORF">ACJ72_03958</name>
</gene>
<feature type="region of interest" description="Disordered" evidence="4">
    <location>
        <begin position="146"/>
        <end position="295"/>
    </location>
</feature>
<feature type="compositionally biased region" description="Basic and acidic residues" evidence="4">
    <location>
        <begin position="192"/>
        <end position="218"/>
    </location>
</feature>
<organism evidence="5 6">
    <name type="scientific">Emergomyces africanus</name>
    <dbReference type="NCBI Taxonomy" id="1955775"/>
    <lineage>
        <taxon>Eukaryota</taxon>
        <taxon>Fungi</taxon>
        <taxon>Dikarya</taxon>
        <taxon>Ascomycota</taxon>
        <taxon>Pezizomycotina</taxon>
        <taxon>Eurotiomycetes</taxon>
        <taxon>Eurotiomycetidae</taxon>
        <taxon>Onygenales</taxon>
        <taxon>Ajellomycetaceae</taxon>
        <taxon>Emergomyces</taxon>
    </lineage>
</organism>
<evidence type="ECO:0000256" key="1">
    <source>
        <dbReference type="ARBA" id="ARBA00004123"/>
    </source>
</evidence>
<dbReference type="GO" id="GO:0005681">
    <property type="term" value="C:spliceosomal complex"/>
    <property type="evidence" value="ECO:0007669"/>
    <property type="project" value="TreeGrafter"/>
</dbReference>
<feature type="region of interest" description="Disordered" evidence="4">
    <location>
        <begin position="1"/>
        <end position="113"/>
    </location>
</feature>
<evidence type="ECO:0000256" key="2">
    <source>
        <dbReference type="ARBA" id="ARBA00007643"/>
    </source>
</evidence>
<feature type="compositionally biased region" description="Polar residues" evidence="4">
    <location>
        <begin position="45"/>
        <end position="58"/>
    </location>
</feature>
<reference evidence="5 6" key="1">
    <citation type="submission" date="2015-07" db="EMBL/GenBank/DDBJ databases">
        <title>Emmonsia species relationships and genome sequence.</title>
        <authorList>
            <person name="Cuomo C.A."/>
            <person name="Schwartz I.S."/>
            <person name="Kenyon C."/>
            <person name="de Hoog G.S."/>
            <person name="Govender N.P."/>
            <person name="Botha A."/>
            <person name="Moreno L."/>
            <person name="de Vries M."/>
            <person name="Munoz J.F."/>
            <person name="Stielow J.B."/>
        </authorList>
    </citation>
    <scope>NUCLEOTIDE SEQUENCE [LARGE SCALE GENOMIC DNA]</scope>
    <source>
        <strain evidence="5 6">CBS 136260</strain>
    </source>
</reference>
<comment type="subcellular location">
    <subcellularLocation>
        <location evidence="1">Nucleus</location>
    </subcellularLocation>
</comment>
<feature type="region of interest" description="Disordered" evidence="4">
    <location>
        <begin position="307"/>
        <end position="350"/>
    </location>
</feature>
<evidence type="ECO:0000313" key="6">
    <source>
        <dbReference type="Proteomes" id="UP000091918"/>
    </source>
</evidence>
<feature type="compositionally biased region" description="Low complexity" evidence="4">
    <location>
        <begin position="334"/>
        <end position="350"/>
    </location>
</feature>
<feature type="compositionally biased region" description="Basic residues" evidence="4">
    <location>
        <begin position="308"/>
        <end position="319"/>
    </location>
</feature>
<dbReference type="PANTHER" id="PTHR13486:SF2">
    <property type="entry name" value="SPLICING FACTOR C9ORF78"/>
    <property type="match status" value="1"/>
</dbReference>
<feature type="compositionally biased region" description="Polar residues" evidence="4">
    <location>
        <begin position="159"/>
        <end position="169"/>
    </location>
</feature>
<feature type="compositionally biased region" description="Basic and acidic residues" evidence="4">
    <location>
        <begin position="147"/>
        <end position="158"/>
    </location>
</feature>
<protein>
    <recommendedName>
        <fullName evidence="7">Hepatocellular carcinoma-associated antigen 59-domain-containing protein</fullName>
    </recommendedName>
</protein>
<dbReference type="GO" id="GO:0000398">
    <property type="term" value="P:mRNA splicing, via spliceosome"/>
    <property type="evidence" value="ECO:0007669"/>
    <property type="project" value="TreeGrafter"/>
</dbReference>
<dbReference type="Proteomes" id="UP000091918">
    <property type="component" value="Unassembled WGS sequence"/>
</dbReference>
<dbReference type="InterPro" id="IPR010756">
    <property type="entry name" value="Tls1-like"/>
</dbReference>
<dbReference type="PANTHER" id="PTHR13486">
    <property type="entry name" value="TELOMERE LENGTH AND SILENCING PROTEIN 1 TLS1 FAMILY MEMBER"/>
    <property type="match status" value="1"/>
</dbReference>
<keyword evidence="6" id="KW-1185">Reference proteome</keyword>
<evidence type="ECO:0000256" key="4">
    <source>
        <dbReference type="SAM" id="MobiDB-lite"/>
    </source>
</evidence>
<dbReference type="AlphaFoldDB" id="A0A1B7NY55"/>
<dbReference type="Pfam" id="PF07052">
    <property type="entry name" value="Hep_59"/>
    <property type="match status" value="1"/>
</dbReference>